<gene>
    <name evidence="1" type="ORF">AXK60_22770</name>
</gene>
<protein>
    <submittedName>
        <fullName evidence="1">Uncharacterized protein</fullName>
    </submittedName>
</protein>
<comment type="caution">
    <text evidence="1">The sequence shown here is derived from an EMBL/GenBank/DDBJ whole genome shotgun (WGS) entry which is preliminary data.</text>
</comment>
<sequence>MTDFITPADSDLTAVIHNVLRSARRTLADADLARDIETAVREHLAVECRDGYTVAPDVTATPTERGAWAVAVDGEQIEAVA</sequence>
<dbReference type="RefSeq" id="WP_068570366.1">
    <property type="nucleotide sequence ID" value="NZ_LSRF01000009.1"/>
</dbReference>
<dbReference type="EMBL" id="LSRF01000009">
    <property type="protein sequence ID" value="KXP13930.1"/>
    <property type="molecule type" value="Genomic_DNA"/>
</dbReference>
<dbReference type="AlphaFoldDB" id="A0A138AU09"/>
<name>A0A138AU09_9ACTN</name>
<dbReference type="Proteomes" id="UP000070258">
    <property type="component" value="Unassembled WGS sequence"/>
</dbReference>
<reference evidence="2" key="1">
    <citation type="submission" date="2016-02" db="EMBL/GenBank/DDBJ databases">
        <authorList>
            <person name="Wen L."/>
            <person name="He K."/>
            <person name="Yang H."/>
        </authorList>
    </citation>
    <scope>NUCLEOTIDE SEQUENCE [LARGE SCALE GENOMIC DNA]</scope>
    <source>
        <strain evidence="2">JCM 15929</strain>
    </source>
</reference>
<evidence type="ECO:0000313" key="1">
    <source>
        <dbReference type="EMBL" id="KXP13930.1"/>
    </source>
</evidence>
<organism evidence="1 2">
    <name type="scientific">Tsukamurella pseudospumae</name>
    <dbReference type="NCBI Taxonomy" id="239498"/>
    <lineage>
        <taxon>Bacteria</taxon>
        <taxon>Bacillati</taxon>
        <taxon>Actinomycetota</taxon>
        <taxon>Actinomycetes</taxon>
        <taxon>Mycobacteriales</taxon>
        <taxon>Tsukamurellaceae</taxon>
        <taxon>Tsukamurella</taxon>
    </lineage>
</organism>
<proteinExistence type="predicted"/>
<accession>A0A138AU09</accession>
<dbReference type="STRING" id="239498.AXK60_22770"/>
<evidence type="ECO:0000313" key="2">
    <source>
        <dbReference type="Proteomes" id="UP000070258"/>
    </source>
</evidence>